<dbReference type="RefSeq" id="WP_109826844.1">
    <property type="nucleotide sequence ID" value="NZ_QGKL01000043.1"/>
</dbReference>
<gene>
    <name evidence="2" type="ORF">DKT75_21210</name>
</gene>
<dbReference type="EMBL" id="QGKL01000043">
    <property type="protein sequence ID" value="PWQ93208.1"/>
    <property type="molecule type" value="Genomic_DNA"/>
</dbReference>
<dbReference type="GO" id="GO:0001046">
    <property type="term" value="F:core promoter sequence-specific DNA binding"/>
    <property type="evidence" value="ECO:0007669"/>
    <property type="project" value="TreeGrafter"/>
</dbReference>
<proteinExistence type="predicted"/>
<dbReference type="PANTHER" id="PTHR40455:SF1">
    <property type="entry name" value="ANTITOXIN HIGA"/>
    <property type="match status" value="1"/>
</dbReference>
<organism evidence="2 3">
    <name type="scientific">Leucothrix arctica</name>
    <dbReference type="NCBI Taxonomy" id="1481894"/>
    <lineage>
        <taxon>Bacteria</taxon>
        <taxon>Pseudomonadati</taxon>
        <taxon>Pseudomonadota</taxon>
        <taxon>Gammaproteobacteria</taxon>
        <taxon>Thiotrichales</taxon>
        <taxon>Thiotrichaceae</taxon>
        <taxon>Leucothrix</taxon>
    </lineage>
</organism>
<evidence type="ECO:0000259" key="1">
    <source>
        <dbReference type="PROSITE" id="PS50943"/>
    </source>
</evidence>
<feature type="domain" description="HTH cro/C1-type" evidence="1">
    <location>
        <begin position="105"/>
        <end position="138"/>
    </location>
</feature>
<dbReference type="PANTHER" id="PTHR40455">
    <property type="entry name" value="ANTITOXIN HIGA"/>
    <property type="match status" value="1"/>
</dbReference>
<dbReference type="GO" id="GO:0006355">
    <property type="term" value="P:regulation of DNA-templated transcription"/>
    <property type="evidence" value="ECO:0007669"/>
    <property type="project" value="InterPro"/>
</dbReference>
<reference evidence="2 3" key="1">
    <citation type="submission" date="2018-05" db="EMBL/GenBank/DDBJ databases">
        <title>Leucothrix arctica sp. nov., isolated from Arctic seawater.</title>
        <authorList>
            <person name="Choi A."/>
            <person name="Baek K."/>
        </authorList>
    </citation>
    <scope>NUCLEOTIDE SEQUENCE [LARGE SCALE GENOMIC DNA]</scope>
    <source>
        <strain evidence="2 3">IMCC9719</strain>
    </source>
</reference>
<dbReference type="OrthoDB" id="5771335at2"/>
<protein>
    <submittedName>
        <fullName evidence="2">Transcriptional regulator</fullName>
    </submittedName>
</protein>
<keyword evidence="3" id="KW-1185">Reference proteome</keyword>
<accession>A0A317C3P6</accession>
<evidence type="ECO:0000313" key="2">
    <source>
        <dbReference type="EMBL" id="PWQ93208.1"/>
    </source>
</evidence>
<sequence>MSNFSQVKNTALELFSMAGFVSHIKNDDEYHQALELMDELIEEYDMYKPLIEVLSVSIERWEDEADEFADFNERIANLDDGLATLRTVMDQYQIKADDLKDVIGSKSLVSMILSGSRKLTKEHVQALSNRFNISPALFFKQPSLAAPK</sequence>
<dbReference type="InterPro" id="IPR039060">
    <property type="entry name" value="Antitox_HigA"/>
</dbReference>
<dbReference type="Proteomes" id="UP000245506">
    <property type="component" value="Unassembled WGS sequence"/>
</dbReference>
<comment type="caution">
    <text evidence="2">The sequence shown here is derived from an EMBL/GenBank/DDBJ whole genome shotgun (WGS) entry which is preliminary data.</text>
</comment>
<evidence type="ECO:0000313" key="3">
    <source>
        <dbReference type="Proteomes" id="UP000245506"/>
    </source>
</evidence>
<dbReference type="InterPro" id="IPR001387">
    <property type="entry name" value="Cro/C1-type_HTH"/>
</dbReference>
<dbReference type="AlphaFoldDB" id="A0A317C3P6"/>
<dbReference type="PROSITE" id="PS50943">
    <property type="entry name" value="HTH_CROC1"/>
    <property type="match status" value="1"/>
</dbReference>
<dbReference type="Pfam" id="PF01381">
    <property type="entry name" value="HTH_3"/>
    <property type="match status" value="1"/>
</dbReference>
<name>A0A317C3P6_9GAMM</name>